<organism evidence="2 3">
    <name type="scientific">Periplaneta americana</name>
    <name type="common">American cockroach</name>
    <name type="synonym">Blatta americana</name>
    <dbReference type="NCBI Taxonomy" id="6978"/>
    <lineage>
        <taxon>Eukaryota</taxon>
        <taxon>Metazoa</taxon>
        <taxon>Ecdysozoa</taxon>
        <taxon>Arthropoda</taxon>
        <taxon>Hexapoda</taxon>
        <taxon>Insecta</taxon>
        <taxon>Pterygota</taxon>
        <taxon>Neoptera</taxon>
        <taxon>Polyneoptera</taxon>
        <taxon>Dictyoptera</taxon>
        <taxon>Blattodea</taxon>
        <taxon>Blattoidea</taxon>
        <taxon>Blattidae</taxon>
        <taxon>Blattinae</taxon>
        <taxon>Periplaneta</taxon>
    </lineage>
</organism>
<evidence type="ECO:0000313" key="2">
    <source>
        <dbReference type="EMBL" id="KAJ4436116.1"/>
    </source>
</evidence>
<sequence>MDFPRVHFKEFMLLGAPMGTLGLAHSSGWMTAENFVHVMVHFIKFSYSSFTRQTLLICDNHESHTSVEAINLAKANDVHILTVPPHSTHMMQPLDVGVMKPFQTYYNASVDTWMSEHPGHRFTVYNV</sequence>
<proteinExistence type="predicted"/>
<dbReference type="EMBL" id="JAJSOF020000023">
    <property type="protein sequence ID" value="KAJ4436116.1"/>
    <property type="molecule type" value="Genomic_DNA"/>
</dbReference>
<comment type="caution">
    <text evidence="2">The sequence shown here is derived from an EMBL/GenBank/DDBJ whole genome shotgun (WGS) entry which is preliminary data.</text>
</comment>
<dbReference type="InterPro" id="IPR036397">
    <property type="entry name" value="RNaseH_sf"/>
</dbReference>
<reference evidence="2 3" key="1">
    <citation type="journal article" date="2022" name="Allergy">
        <title>Genome assembly and annotation of Periplaneta americana reveal a comprehensive cockroach allergen profile.</title>
        <authorList>
            <person name="Wang L."/>
            <person name="Xiong Q."/>
            <person name="Saelim N."/>
            <person name="Wang L."/>
            <person name="Nong W."/>
            <person name="Wan A.T."/>
            <person name="Shi M."/>
            <person name="Liu X."/>
            <person name="Cao Q."/>
            <person name="Hui J.H.L."/>
            <person name="Sookrung N."/>
            <person name="Leung T.F."/>
            <person name="Tungtrongchitr A."/>
            <person name="Tsui S.K.W."/>
        </authorList>
    </citation>
    <scope>NUCLEOTIDE SEQUENCE [LARGE SCALE GENOMIC DNA]</scope>
    <source>
        <strain evidence="2">PWHHKU_190912</strain>
    </source>
</reference>
<gene>
    <name evidence="2" type="ORF">ANN_18743</name>
</gene>
<protein>
    <recommendedName>
        <fullName evidence="1">DDE-1 domain-containing protein</fullName>
    </recommendedName>
</protein>
<evidence type="ECO:0000313" key="3">
    <source>
        <dbReference type="Proteomes" id="UP001148838"/>
    </source>
</evidence>
<evidence type="ECO:0000259" key="1">
    <source>
        <dbReference type="Pfam" id="PF03184"/>
    </source>
</evidence>
<dbReference type="PANTHER" id="PTHR19303:SF71">
    <property type="entry name" value="ZINC FINGER PHD-TYPE DOMAIN-CONTAINING PROTEIN"/>
    <property type="match status" value="1"/>
</dbReference>
<accession>A0ABQ8SQV2</accession>
<keyword evidence="3" id="KW-1185">Reference proteome</keyword>
<dbReference type="PANTHER" id="PTHR19303">
    <property type="entry name" value="TRANSPOSON"/>
    <property type="match status" value="1"/>
</dbReference>
<feature type="domain" description="DDE-1" evidence="1">
    <location>
        <begin position="24"/>
        <end position="117"/>
    </location>
</feature>
<dbReference type="Gene3D" id="3.30.420.10">
    <property type="entry name" value="Ribonuclease H-like superfamily/Ribonuclease H"/>
    <property type="match status" value="1"/>
</dbReference>
<dbReference type="InterPro" id="IPR050863">
    <property type="entry name" value="CenT-Element_Derived"/>
</dbReference>
<dbReference type="Proteomes" id="UP001148838">
    <property type="component" value="Unassembled WGS sequence"/>
</dbReference>
<dbReference type="Pfam" id="PF03184">
    <property type="entry name" value="DDE_1"/>
    <property type="match status" value="1"/>
</dbReference>
<dbReference type="InterPro" id="IPR004875">
    <property type="entry name" value="DDE_SF_endonuclease_dom"/>
</dbReference>
<name>A0ABQ8SQV2_PERAM</name>